<gene>
    <name evidence="9" type="ORF">GC847_24490</name>
</gene>
<feature type="compositionally biased region" description="Polar residues" evidence="8">
    <location>
        <begin position="239"/>
        <end position="248"/>
    </location>
</feature>
<keyword evidence="4 7" id="KW-0949">S-adenosyl-L-methionine</keyword>
<feature type="region of interest" description="Disordered" evidence="8">
    <location>
        <begin position="205"/>
        <end position="248"/>
    </location>
</feature>
<dbReference type="Pfam" id="PF00145">
    <property type="entry name" value="DNA_methylase"/>
    <property type="match status" value="2"/>
</dbReference>
<keyword evidence="3 7" id="KW-0808">Transferase</keyword>
<evidence type="ECO:0000256" key="6">
    <source>
        <dbReference type="ARBA" id="ARBA00047422"/>
    </source>
</evidence>
<dbReference type="EMBL" id="AAMHFN010000145">
    <property type="protein sequence ID" value="EDH3280122.1"/>
    <property type="molecule type" value="Genomic_DNA"/>
</dbReference>
<evidence type="ECO:0000256" key="8">
    <source>
        <dbReference type="SAM" id="MobiDB-lite"/>
    </source>
</evidence>
<dbReference type="PROSITE" id="PS51679">
    <property type="entry name" value="SAM_MT_C5"/>
    <property type="match status" value="1"/>
</dbReference>
<protein>
    <recommendedName>
        <fullName evidence="1">DNA (cytosine-5-)-methyltransferase</fullName>
        <ecNumber evidence="1">2.1.1.37</ecNumber>
    </recommendedName>
</protein>
<reference evidence="9" key="1">
    <citation type="submission" date="2019-10" db="EMBL/GenBank/DDBJ databases">
        <authorList>
            <consortium name="PulseNet: The National Subtyping Network for Foodborne Disease Surveillance"/>
            <person name="Tarr C.L."/>
            <person name="Trees E."/>
            <person name="Katz L.S."/>
            <person name="Carleton-Romer H.A."/>
            <person name="Stroika S."/>
            <person name="Kucerova Z."/>
            <person name="Roache K.F."/>
            <person name="Sabol A.L."/>
            <person name="Besser J."/>
            <person name="Gerner-Smidt P."/>
        </authorList>
    </citation>
    <scope>NUCLEOTIDE SEQUENCE</scope>
    <source>
        <strain evidence="9">PNUSAS110015</strain>
    </source>
</reference>
<dbReference type="SUPFAM" id="SSF53335">
    <property type="entry name" value="S-adenosyl-L-methionine-dependent methyltransferases"/>
    <property type="match status" value="1"/>
</dbReference>
<feature type="active site" evidence="7">
    <location>
        <position position="68"/>
    </location>
</feature>
<evidence type="ECO:0000256" key="5">
    <source>
        <dbReference type="ARBA" id="ARBA00022747"/>
    </source>
</evidence>
<comment type="caution">
    <text evidence="9">The sequence shown here is derived from an EMBL/GenBank/DDBJ whole genome shotgun (WGS) entry which is preliminary data.</text>
</comment>
<dbReference type="AlphaFoldDB" id="A0A633SYN8"/>
<evidence type="ECO:0000313" key="9">
    <source>
        <dbReference type="EMBL" id="EDH3280122.1"/>
    </source>
</evidence>
<dbReference type="Gene3D" id="3.40.50.150">
    <property type="entry name" value="Vaccinia Virus protein VP39"/>
    <property type="match status" value="1"/>
</dbReference>
<dbReference type="InterPro" id="IPR001525">
    <property type="entry name" value="C5_MeTfrase"/>
</dbReference>
<dbReference type="PROSITE" id="PS00094">
    <property type="entry name" value="C5_MTASE_1"/>
    <property type="match status" value="1"/>
</dbReference>
<keyword evidence="5" id="KW-0680">Restriction system</keyword>
<proteinExistence type="inferred from homology"/>
<name>A0A633SYN8_SALER</name>
<dbReference type="InterPro" id="IPR029063">
    <property type="entry name" value="SAM-dependent_MTases_sf"/>
</dbReference>
<accession>A0A633SYN8</accession>
<dbReference type="GO" id="GO:0009307">
    <property type="term" value="P:DNA restriction-modification system"/>
    <property type="evidence" value="ECO:0007669"/>
    <property type="project" value="UniProtKB-KW"/>
</dbReference>
<evidence type="ECO:0000256" key="1">
    <source>
        <dbReference type="ARBA" id="ARBA00011975"/>
    </source>
</evidence>
<comment type="similarity">
    <text evidence="7">Belongs to the class I-like SAM-binding methyltransferase superfamily. C5-methyltransferase family.</text>
</comment>
<evidence type="ECO:0000256" key="7">
    <source>
        <dbReference type="PROSITE-ProRule" id="PRU01016"/>
    </source>
</evidence>
<comment type="catalytic activity">
    <reaction evidence="6">
        <text>a 2'-deoxycytidine in DNA + S-adenosyl-L-methionine = a 5-methyl-2'-deoxycytidine in DNA + S-adenosyl-L-homocysteine + H(+)</text>
        <dbReference type="Rhea" id="RHEA:13681"/>
        <dbReference type="Rhea" id="RHEA-COMP:11369"/>
        <dbReference type="Rhea" id="RHEA-COMP:11370"/>
        <dbReference type="ChEBI" id="CHEBI:15378"/>
        <dbReference type="ChEBI" id="CHEBI:57856"/>
        <dbReference type="ChEBI" id="CHEBI:59789"/>
        <dbReference type="ChEBI" id="CHEBI:85452"/>
        <dbReference type="ChEBI" id="CHEBI:85454"/>
        <dbReference type="EC" id="2.1.1.37"/>
    </reaction>
</comment>
<feature type="non-terminal residue" evidence="9">
    <location>
        <position position="480"/>
    </location>
</feature>
<evidence type="ECO:0000256" key="2">
    <source>
        <dbReference type="ARBA" id="ARBA00022603"/>
    </source>
</evidence>
<evidence type="ECO:0000256" key="3">
    <source>
        <dbReference type="ARBA" id="ARBA00022679"/>
    </source>
</evidence>
<dbReference type="GO" id="GO:0032259">
    <property type="term" value="P:methylation"/>
    <property type="evidence" value="ECO:0007669"/>
    <property type="project" value="UniProtKB-KW"/>
</dbReference>
<keyword evidence="2 7" id="KW-0489">Methyltransferase</keyword>
<sequence>SGIEAASVAWESLGWQPAWFAEIEAFPSAVLAHHWPHVTNLGDMTKIAAAVRAGDIEAPDVLVGGTPCQAFSIAGLRNGLADKRGQLTLSYVELANAVDDKRRERGEEEAIIVWENVPGVLSSKDNAFGCFLAGLAGESSELQPTGGKWPNAGCVYGPSRIVAWRVLDAQFFGVAQRRRRVFVVASARKGFDPAEVLFEFDSMRRDTPPRREPQTAVTTDAGSGIEGGSHWDNPANPHPTLNQSNNIGGIGASNQEIFAQRGAGIVGAYRMTAFGEYSGDGTASTVKARDYKDATDLAVTYSDVSRTLLSKSNDSMAEDLETYAIHGTQDPDANHELAHTLGRNHGQENACIAFSYKDNGADATVDMSPTLRAGNHDTSHANSGQPPAICIQHASIGRHDAAGPQGKGYQEDVAFTQDSRASADVVQFGIQVRRLTPIECERLQGFPDNHTQIPWRGKAAADCPDGPRYKAIGNSMAVPV</sequence>
<dbReference type="Gene3D" id="3.90.120.10">
    <property type="entry name" value="DNA Methylase, subunit A, domain 2"/>
    <property type="match status" value="1"/>
</dbReference>
<dbReference type="GO" id="GO:0003886">
    <property type="term" value="F:DNA (cytosine-5-)-methyltransferase activity"/>
    <property type="evidence" value="ECO:0007669"/>
    <property type="project" value="UniProtKB-EC"/>
</dbReference>
<dbReference type="EC" id="2.1.1.37" evidence="1"/>
<dbReference type="InterPro" id="IPR018117">
    <property type="entry name" value="C5_DNA_meth_AS"/>
</dbReference>
<dbReference type="InterPro" id="IPR050750">
    <property type="entry name" value="C5-MTase"/>
</dbReference>
<dbReference type="PANTHER" id="PTHR46098:SF1">
    <property type="entry name" value="TRNA (CYTOSINE(38)-C(5))-METHYLTRANSFERASE"/>
    <property type="match status" value="1"/>
</dbReference>
<organism evidence="9">
    <name type="scientific">Salmonella enterica</name>
    <name type="common">Salmonella choleraesuis</name>
    <dbReference type="NCBI Taxonomy" id="28901"/>
    <lineage>
        <taxon>Bacteria</taxon>
        <taxon>Pseudomonadati</taxon>
        <taxon>Pseudomonadota</taxon>
        <taxon>Gammaproteobacteria</taxon>
        <taxon>Enterobacterales</taxon>
        <taxon>Enterobacteriaceae</taxon>
        <taxon>Salmonella</taxon>
    </lineage>
</organism>
<feature type="non-terminal residue" evidence="9">
    <location>
        <position position="1"/>
    </location>
</feature>
<dbReference type="PANTHER" id="PTHR46098">
    <property type="entry name" value="TRNA (CYTOSINE(38)-C(5))-METHYLTRANSFERASE"/>
    <property type="match status" value="1"/>
</dbReference>
<evidence type="ECO:0000256" key="4">
    <source>
        <dbReference type="ARBA" id="ARBA00022691"/>
    </source>
</evidence>